<dbReference type="PIRSF" id="PIRSF001365">
    <property type="entry name" value="DHDPS"/>
    <property type="match status" value="1"/>
</dbReference>
<protein>
    <submittedName>
        <fullName evidence="4">Dihydrodipicolinate synthase family protein</fullName>
    </submittedName>
</protein>
<dbReference type="InterPro" id="IPR002220">
    <property type="entry name" value="DapA-like"/>
</dbReference>
<dbReference type="PANTHER" id="PTHR12128">
    <property type="entry name" value="DIHYDRODIPICOLINATE SYNTHASE"/>
    <property type="match status" value="1"/>
</dbReference>
<keyword evidence="2 3" id="KW-0456">Lyase</keyword>
<evidence type="ECO:0000256" key="3">
    <source>
        <dbReference type="PIRNR" id="PIRNR001365"/>
    </source>
</evidence>
<dbReference type="InterPro" id="IPR013785">
    <property type="entry name" value="Aldolase_TIM"/>
</dbReference>
<dbReference type="Proteomes" id="UP000706039">
    <property type="component" value="Unassembled WGS sequence"/>
</dbReference>
<organism evidence="4 5">
    <name type="scientific">Sphingomonas colocasiae</name>
    <dbReference type="NCBI Taxonomy" id="1848973"/>
    <lineage>
        <taxon>Bacteria</taxon>
        <taxon>Pseudomonadati</taxon>
        <taxon>Pseudomonadota</taxon>
        <taxon>Alphaproteobacteria</taxon>
        <taxon>Sphingomonadales</taxon>
        <taxon>Sphingomonadaceae</taxon>
        <taxon>Sphingomonas</taxon>
    </lineage>
</organism>
<dbReference type="EMBL" id="JAINVV010000006">
    <property type="protein sequence ID" value="MBY8823529.1"/>
    <property type="molecule type" value="Genomic_DNA"/>
</dbReference>
<proteinExistence type="inferred from homology"/>
<dbReference type="Gene3D" id="3.20.20.70">
    <property type="entry name" value="Aldolase class I"/>
    <property type="match status" value="1"/>
</dbReference>
<dbReference type="RefSeq" id="WP_222990629.1">
    <property type="nucleotide sequence ID" value="NZ_JAINVV010000006.1"/>
</dbReference>
<dbReference type="CDD" id="cd00408">
    <property type="entry name" value="DHDPS-like"/>
    <property type="match status" value="1"/>
</dbReference>
<sequence>MASDAARYQCFTISITPFAADGAIDEQALRRHLRKLGDAGIGVYVGGGGSGEGYTLSQAETGRLLAIAVDELKGRVPIRAMGVEPRTAREMIAFLEQAKAAGVDAAQVYSLDVGHGHAPTPRELDAYFGEVLSSTDIPSVLSTHQSVGYVIPAQVIIELFDRHPQLIGLNVSHQDPNYLRTLADALGDRIDICVGGPHQAPMALAFGAHGFLSSEGNIAPRLCMGVIEAARAGDNAAFLERWGKLMRLFMALYGNGGIRVTKALLEHFGLAGGYPRAPRLPAEPDALAKALAVVEEIGLSGTEGW</sequence>
<comment type="caution">
    <text evidence="4">The sequence shown here is derived from an EMBL/GenBank/DDBJ whole genome shotgun (WGS) entry which is preliminary data.</text>
</comment>
<gene>
    <name evidence="4" type="ORF">K7G82_14590</name>
</gene>
<evidence type="ECO:0000256" key="1">
    <source>
        <dbReference type="ARBA" id="ARBA00007592"/>
    </source>
</evidence>
<keyword evidence="5" id="KW-1185">Reference proteome</keyword>
<accession>A0ABS7PU60</accession>
<evidence type="ECO:0000313" key="5">
    <source>
        <dbReference type="Proteomes" id="UP000706039"/>
    </source>
</evidence>
<evidence type="ECO:0000256" key="2">
    <source>
        <dbReference type="ARBA" id="ARBA00023239"/>
    </source>
</evidence>
<dbReference type="Pfam" id="PF00701">
    <property type="entry name" value="DHDPS"/>
    <property type="match status" value="1"/>
</dbReference>
<reference evidence="4 5" key="1">
    <citation type="submission" date="2021-08" db="EMBL/GenBank/DDBJ databases">
        <authorList>
            <person name="Tuo L."/>
        </authorList>
    </citation>
    <scope>NUCLEOTIDE SEQUENCE [LARGE SCALE GENOMIC DNA]</scope>
    <source>
        <strain evidence="4 5">JCM 31229</strain>
    </source>
</reference>
<dbReference type="SUPFAM" id="SSF51569">
    <property type="entry name" value="Aldolase"/>
    <property type="match status" value="1"/>
</dbReference>
<dbReference type="SMART" id="SM01130">
    <property type="entry name" value="DHDPS"/>
    <property type="match status" value="1"/>
</dbReference>
<evidence type="ECO:0000313" key="4">
    <source>
        <dbReference type="EMBL" id="MBY8823529.1"/>
    </source>
</evidence>
<comment type="similarity">
    <text evidence="1 3">Belongs to the DapA family.</text>
</comment>
<name>A0ABS7PU60_9SPHN</name>
<dbReference type="PANTHER" id="PTHR12128:SF66">
    <property type="entry name" value="4-HYDROXY-2-OXOGLUTARATE ALDOLASE, MITOCHONDRIAL"/>
    <property type="match status" value="1"/>
</dbReference>